<proteinExistence type="predicted"/>
<gene>
    <name evidence="2" type="ORF">MAR_024578</name>
</gene>
<keyword evidence="3" id="KW-1185">Reference proteome</keyword>
<feature type="region of interest" description="Disordered" evidence="1">
    <location>
        <begin position="1"/>
        <end position="327"/>
    </location>
</feature>
<reference evidence="2" key="1">
    <citation type="submission" date="2022-11" db="EMBL/GenBank/DDBJ databases">
        <title>Centuries of genome instability and evolution in soft-shell clam transmissible cancer (bioRxiv).</title>
        <authorList>
            <person name="Hart S.F.M."/>
            <person name="Yonemitsu M.A."/>
            <person name="Giersch R.M."/>
            <person name="Beal B.F."/>
            <person name="Arriagada G."/>
            <person name="Davis B.W."/>
            <person name="Ostrander E.A."/>
            <person name="Goff S.P."/>
            <person name="Metzger M.J."/>
        </authorList>
    </citation>
    <scope>NUCLEOTIDE SEQUENCE</scope>
    <source>
        <strain evidence="2">MELC-2E11</strain>
        <tissue evidence="2">Siphon/mantle</tissue>
    </source>
</reference>
<feature type="compositionally biased region" description="Acidic residues" evidence="1">
    <location>
        <begin position="200"/>
        <end position="211"/>
    </location>
</feature>
<feature type="compositionally biased region" description="Acidic residues" evidence="1">
    <location>
        <begin position="72"/>
        <end position="86"/>
    </location>
</feature>
<name>A0ABY7DZ67_MYAAR</name>
<evidence type="ECO:0000313" key="2">
    <source>
        <dbReference type="EMBL" id="WAR00206.1"/>
    </source>
</evidence>
<accession>A0ABY7DZ67</accession>
<evidence type="ECO:0000256" key="1">
    <source>
        <dbReference type="SAM" id="MobiDB-lite"/>
    </source>
</evidence>
<protein>
    <submittedName>
        <fullName evidence="2">Uncharacterized protein</fullName>
    </submittedName>
</protein>
<organism evidence="2 3">
    <name type="scientific">Mya arenaria</name>
    <name type="common">Soft-shell clam</name>
    <dbReference type="NCBI Taxonomy" id="6604"/>
    <lineage>
        <taxon>Eukaryota</taxon>
        <taxon>Metazoa</taxon>
        <taxon>Spiralia</taxon>
        <taxon>Lophotrochozoa</taxon>
        <taxon>Mollusca</taxon>
        <taxon>Bivalvia</taxon>
        <taxon>Autobranchia</taxon>
        <taxon>Heteroconchia</taxon>
        <taxon>Euheterodonta</taxon>
        <taxon>Imparidentia</taxon>
        <taxon>Neoheterodontei</taxon>
        <taxon>Myida</taxon>
        <taxon>Myoidea</taxon>
        <taxon>Myidae</taxon>
        <taxon>Mya</taxon>
    </lineage>
</organism>
<dbReference type="EMBL" id="CP111014">
    <property type="protein sequence ID" value="WAR00206.1"/>
    <property type="molecule type" value="Genomic_DNA"/>
</dbReference>
<feature type="compositionally biased region" description="Acidic residues" evidence="1">
    <location>
        <begin position="226"/>
        <end position="237"/>
    </location>
</feature>
<sequence length="327" mass="37033">MEESDEELRFSKRKLHSSGAISSSEEDTCICNNPKSVSRSSERLQKKRQRLFNKPTRAEVNNRYNYDPLETSGEESLDDFIVDDVEDFKSESSSDGGDSSSVTTRIKSHKTQPSTPRIIGRRKRLITETDSDDSEEEKESTESTEGNKSLNKLNEEKVNEGYEAAKVDPDEQQLHSEGGERLNFENVTGNELTPDLTTVNDDDDDDSDEEIISPQKIHSKLNVLESESDATDNEADDLWQVTKEGASQAFDISSDHTANTSSSPEISNDNSSSEQETESESSEEEEGQSGRVRIQKLKKKRERDRLFEQFRKERDRKIAKETKTDSK</sequence>
<feature type="compositionally biased region" description="Acidic residues" evidence="1">
    <location>
        <begin position="275"/>
        <end position="287"/>
    </location>
</feature>
<dbReference type="Proteomes" id="UP001164746">
    <property type="component" value="Chromosome 3"/>
</dbReference>
<feature type="compositionally biased region" description="Polar residues" evidence="1">
    <location>
        <begin position="30"/>
        <end position="39"/>
    </location>
</feature>
<feature type="compositionally biased region" description="Basic and acidic residues" evidence="1">
    <location>
        <begin position="303"/>
        <end position="327"/>
    </location>
</feature>
<feature type="compositionally biased region" description="Basic and acidic residues" evidence="1">
    <location>
        <begin position="153"/>
        <end position="183"/>
    </location>
</feature>
<feature type="compositionally biased region" description="Basic residues" evidence="1">
    <location>
        <begin position="293"/>
        <end position="302"/>
    </location>
</feature>
<feature type="compositionally biased region" description="Low complexity" evidence="1">
    <location>
        <begin position="261"/>
        <end position="274"/>
    </location>
</feature>
<feature type="compositionally biased region" description="Polar residues" evidence="1">
    <location>
        <begin position="185"/>
        <end position="199"/>
    </location>
</feature>
<evidence type="ECO:0000313" key="3">
    <source>
        <dbReference type="Proteomes" id="UP001164746"/>
    </source>
</evidence>
<feature type="compositionally biased region" description="Acidic residues" evidence="1">
    <location>
        <begin position="129"/>
        <end position="139"/>
    </location>
</feature>